<dbReference type="Pfam" id="PF13299">
    <property type="entry name" value="CPSF100_C"/>
    <property type="match status" value="1"/>
</dbReference>
<dbReference type="Proteomes" id="UP000051952">
    <property type="component" value="Unassembled WGS sequence"/>
</dbReference>
<accession>A0A0S4JJR9</accession>
<dbReference type="EMBL" id="CYKH01001755">
    <property type="protein sequence ID" value="CUG89661.1"/>
    <property type="molecule type" value="Genomic_DNA"/>
</dbReference>
<evidence type="ECO:0000313" key="5">
    <source>
        <dbReference type="EMBL" id="CUG89661.1"/>
    </source>
</evidence>
<evidence type="ECO:0000259" key="3">
    <source>
        <dbReference type="Pfam" id="PF13299"/>
    </source>
</evidence>
<proteinExistence type="inferred from homology"/>
<dbReference type="InterPro" id="IPR027075">
    <property type="entry name" value="CPSF2"/>
</dbReference>
<evidence type="ECO:0000256" key="1">
    <source>
        <dbReference type="RuleBase" id="RU365006"/>
    </source>
</evidence>
<organism evidence="5 6">
    <name type="scientific">Bodo saltans</name>
    <name type="common">Flagellated protozoan</name>
    <dbReference type="NCBI Taxonomy" id="75058"/>
    <lineage>
        <taxon>Eukaryota</taxon>
        <taxon>Discoba</taxon>
        <taxon>Euglenozoa</taxon>
        <taxon>Kinetoplastea</taxon>
        <taxon>Metakinetoplastina</taxon>
        <taxon>Eubodonida</taxon>
        <taxon>Bodonidae</taxon>
        <taxon>Bodo</taxon>
    </lineage>
</organism>
<feature type="region of interest" description="Disordered" evidence="2">
    <location>
        <begin position="519"/>
        <end position="549"/>
    </location>
</feature>
<keyword evidence="1" id="KW-0507">mRNA processing</keyword>
<dbReference type="Pfam" id="PF16661">
    <property type="entry name" value="Lactamase_B_6"/>
    <property type="match status" value="1"/>
</dbReference>
<dbReference type="GO" id="GO:0006398">
    <property type="term" value="P:mRNA 3'-end processing by stem-loop binding and cleavage"/>
    <property type="evidence" value="ECO:0007669"/>
    <property type="project" value="InterPro"/>
</dbReference>
<dbReference type="OMA" id="CGWNDEF"/>
<keyword evidence="1" id="KW-0694">RNA-binding</keyword>
<dbReference type="SUPFAM" id="SSF56281">
    <property type="entry name" value="Metallo-hydrolase/oxidoreductase"/>
    <property type="match status" value="1"/>
</dbReference>
<dbReference type="InterPro" id="IPR001279">
    <property type="entry name" value="Metallo-B-lactamas"/>
</dbReference>
<evidence type="ECO:0000256" key="2">
    <source>
        <dbReference type="SAM" id="MobiDB-lite"/>
    </source>
</evidence>
<feature type="region of interest" description="Disordered" evidence="2">
    <location>
        <begin position="816"/>
        <end position="835"/>
    </location>
</feature>
<evidence type="ECO:0000259" key="4">
    <source>
        <dbReference type="Pfam" id="PF16661"/>
    </source>
</evidence>
<dbReference type="GO" id="GO:0005847">
    <property type="term" value="C:mRNA cleavage and polyadenylation specificity factor complex"/>
    <property type="evidence" value="ECO:0007669"/>
    <property type="project" value="InterPro"/>
</dbReference>
<feature type="compositionally biased region" description="Low complexity" evidence="2">
    <location>
        <begin position="819"/>
        <end position="830"/>
    </location>
</feature>
<keyword evidence="6" id="KW-1185">Reference proteome</keyword>
<keyword evidence="1" id="KW-0539">Nucleus</keyword>
<reference evidence="6" key="1">
    <citation type="submission" date="2015-09" db="EMBL/GenBank/DDBJ databases">
        <authorList>
            <consortium name="Pathogen Informatics"/>
        </authorList>
    </citation>
    <scope>NUCLEOTIDE SEQUENCE [LARGE SCALE GENOMIC DNA]</scope>
    <source>
        <strain evidence="6">Lake Konstanz</strain>
    </source>
</reference>
<dbReference type="OrthoDB" id="64353at2759"/>
<evidence type="ECO:0000313" key="6">
    <source>
        <dbReference type="Proteomes" id="UP000051952"/>
    </source>
</evidence>
<dbReference type="Gene3D" id="3.60.15.10">
    <property type="entry name" value="Ribonuclease Z/Hydroxyacylglutathione hydrolase-like"/>
    <property type="match status" value="1"/>
</dbReference>
<comment type="similarity">
    <text evidence="1">Belongs to the metallo-beta-lactamase superfamily. RNA-metabolizing metallo-beta-lactamase-like family. CPSF2/YSH1 subfamily.</text>
</comment>
<dbReference type="InterPro" id="IPR036866">
    <property type="entry name" value="RibonucZ/Hydroxyglut_hydro"/>
</dbReference>
<gene>
    <name evidence="5" type="ORF">BSAL_22615</name>
</gene>
<dbReference type="PANTHER" id="PTHR45922">
    <property type="entry name" value="CLEAVAGE AND POLYADENYLATION SPECIFICITY FACTOR SUBUNIT 2"/>
    <property type="match status" value="1"/>
</dbReference>
<comment type="subcellular location">
    <subcellularLocation>
        <location evidence="1">Nucleus</location>
    </subcellularLocation>
</comment>
<protein>
    <recommendedName>
        <fullName evidence="1">Cleavage and polyadenylation specificity factor subunit 2</fullName>
    </recommendedName>
    <alternativeName>
        <fullName evidence="1">Cleavage and polyadenylation specificity factor 100 kDa subunit</fullName>
    </alternativeName>
</protein>
<sequence length="946" mass="103775">MLRASAESVLFTSLYGGCSTTHSSSTAELTTPAVASVIDIDGVRILLDCGLDFNAPPQQVGWYLSQLAAQLPTIDCVLLSSPEALYCGALPFVIQHIRRGVPVVAPGPLCKTATHNVLGRFMARYANEAEFPVQGHAGITNYRMTNDDIFNAFRAVKEPYGNRTVLRRLNDHGAMASFRRRTSDEPAAAGGLISASDFEGIYEGEDAAQDADEQQREQEDQLSSIVAEPIGNYRIIGGYMWRLMYQTDDILYCPDYSLHPSSLLRRTAMPTRSTMVILGMPSGYAETKSSSSSASHRSLFDEHMPNLLRSVVDTFRREKDVLMPVTLSGRGLEMLMLFKQSLQEKGVTSYNIVMVHYQAKELLARLKTMTSLLLDNLVYDSNDVFAEVQTCKSLDELKKIPSPRLILADGLDLDDNIAPELLLSFLGSSGNLIIAVDTPTNGNAGDEGTNLQRLVRASKLNNFANSSFTWQYLRRAKLNTVELENFYLAQERAIELREQQQAERDAELRRTAVAYQEDMREGVTDVQNWDSDDDDATAPSNGGAGVKQLPAPDAAVALQLPRGLYLPENTAKALRHALSKQTTGSSCGIVFPQLDTFTSLATYLATPNPTNEDRGYGIPLTPAEISHLRRAAPHRTINDDAPLDLVLSVNDAQIDANIPCKVVWETASCPRVQANVFVLPWMLYEGTLDVATIKQLLLSQLAGTVKKIVPLGATTSDVRTLTAFCNEESSSFRAVASAQRANTKKDVVTADEQQKSQLVIQLVPNVPVQLAVAVFAFTVDLDPRFASHLQASLRPVRETRSAGYWEVGHVNGVLDSRSEFSSNNDSDSGSAARKRRRLEGLGTPVLTFPHATASNESDAGETEIETFDEVPLGSVYVGSLELPVIRDKLRQQLRQRVDVVRGLLTLEEAGACVRRSPSGDVTLSCVVGASMFEIREAIYAQYQHNL</sequence>
<feature type="domain" description="Metallo-beta-lactamase" evidence="4">
    <location>
        <begin position="38"/>
        <end position="157"/>
    </location>
</feature>
<name>A0A0S4JJR9_BODSA</name>
<dbReference type="PANTHER" id="PTHR45922:SF1">
    <property type="entry name" value="CLEAVAGE AND POLYADENYLATION SPECIFICITY FACTOR SUBUNIT 2"/>
    <property type="match status" value="1"/>
</dbReference>
<dbReference type="InterPro" id="IPR025069">
    <property type="entry name" value="Cpsf2_C"/>
</dbReference>
<dbReference type="AlphaFoldDB" id="A0A0S4JJR9"/>
<dbReference type="VEuPathDB" id="TriTrypDB:BSAL_22615"/>
<feature type="domain" description="Cleavage and polyadenylation specificity factor 2 C-terminal" evidence="3">
    <location>
        <begin position="802"/>
        <end position="942"/>
    </location>
</feature>
<dbReference type="GO" id="GO:0003723">
    <property type="term" value="F:RNA binding"/>
    <property type="evidence" value="ECO:0007669"/>
    <property type="project" value="UniProtKB-KW"/>
</dbReference>